<sequence length="210" mass="25078">MQFIKIINKHPELIHALSKFPPRVKVAKEFEENELLVFIKKGRLYIHCAKYDQNEKPVFLQTTFEEAFNRIACLHEEKSLKLSQKFWGIYEEIKNFREFRLAPRSERSLEQQAINNLKTFLNRIQDDRIFEYKDFLKTLLEDILDFGTLPDFTLRRIANLQNNNEKNIERSISEIKALKDELGENYLEQEKSKQKDLSKEIIVAIENQKL</sequence>
<dbReference type="STRING" id="1817863.A2Y62_16145"/>
<protein>
    <submittedName>
        <fullName evidence="1">Uncharacterized protein</fullName>
    </submittedName>
</protein>
<dbReference type="Proteomes" id="UP000178943">
    <property type="component" value="Unassembled WGS sequence"/>
</dbReference>
<proteinExistence type="predicted"/>
<evidence type="ECO:0000313" key="1">
    <source>
        <dbReference type="EMBL" id="OGF61609.1"/>
    </source>
</evidence>
<dbReference type="AlphaFoldDB" id="A0A1F5VDT0"/>
<name>A0A1F5VDT0_9BACT</name>
<dbReference type="EMBL" id="MFGW01000191">
    <property type="protein sequence ID" value="OGF61609.1"/>
    <property type="molecule type" value="Genomic_DNA"/>
</dbReference>
<reference evidence="1 2" key="1">
    <citation type="journal article" date="2016" name="Nat. Commun.">
        <title>Thousands of microbial genomes shed light on interconnected biogeochemical processes in an aquifer system.</title>
        <authorList>
            <person name="Anantharaman K."/>
            <person name="Brown C.T."/>
            <person name="Hug L.A."/>
            <person name="Sharon I."/>
            <person name="Castelle C.J."/>
            <person name="Probst A.J."/>
            <person name="Thomas B.C."/>
            <person name="Singh A."/>
            <person name="Wilkins M.J."/>
            <person name="Karaoz U."/>
            <person name="Brodie E.L."/>
            <person name="Williams K.H."/>
            <person name="Hubbard S.S."/>
            <person name="Banfield J.F."/>
        </authorList>
    </citation>
    <scope>NUCLEOTIDE SEQUENCE [LARGE SCALE GENOMIC DNA]</scope>
</reference>
<gene>
    <name evidence="1" type="ORF">A2Y62_16145</name>
</gene>
<comment type="caution">
    <text evidence="1">The sequence shown here is derived from an EMBL/GenBank/DDBJ whole genome shotgun (WGS) entry which is preliminary data.</text>
</comment>
<organism evidence="1 2">
    <name type="scientific">Candidatus Fischerbacteria bacterium RBG_13_37_8</name>
    <dbReference type="NCBI Taxonomy" id="1817863"/>
    <lineage>
        <taxon>Bacteria</taxon>
        <taxon>Candidatus Fischeribacteriota</taxon>
    </lineage>
</organism>
<evidence type="ECO:0000313" key="2">
    <source>
        <dbReference type="Proteomes" id="UP000178943"/>
    </source>
</evidence>
<accession>A0A1F5VDT0</accession>